<accession>A0A165QAW3</accession>
<feature type="compositionally biased region" description="Basic and acidic residues" evidence="1">
    <location>
        <begin position="15"/>
        <end position="25"/>
    </location>
</feature>
<dbReference type="AlphaFoldDB" id="A0A165QAW3"/>
<name>A0A165QAW3_9APHY</name>
<evidence type="ECO:0000313" key="2">
    <source>
        <dbReference type="EMBL" id="KZT69227.1"/>
    </source>
</evidence>
<evidence type="ECO:0000313" key="3">
    <source>
        <dbReference type="Proteomes" id="UP000076727"/>
    </source>
</evidence>
<evidence type="ECO:0000256" key="1">
    <source>
        <dbReference type="SAM" id="MobiDB-lite"/>
    </source>
</evidence>
<proteinExistence type="predicted"/>
<organism evidence="2 3">
    <name type="scientific">Daedalea quercina L-15889</name>
    <dbReference type="NCBI Taxonomy" id="1314783"/>
    <lineage>
        <taxon>Eukaryota</taxon>
        <taxon>Fungi</taxon>
        <taxon>Dikarya</taxon>
        <taxon>Basidiomycota</taxon>
        <taxon>Agaricomycotina</taxon>
        <taxon>Agaricomycetes</taxon>
        <taxon>Polyporales</taxon>
        <taxon>Fomitopsis</taxon>
    </lineage>
</organism>
<protein>
    <submittedName>
        <fullName evidence="2">Uncharacterized protein</fullName>
    </submittedName>
</protein>
<reference evidence="2 3" key="1">
    <citation type="journal article" date="2016" name="Mol. Biol. Evol.">
        <title>Comparative Genomics of Early-Diverging Mushroom-Forming Fungi Provides Insights into the Origins of Lignocellulose Decay Capabilities.</title>
        <authorList>
            <person name="Nagy L.G."/>
            <person name="Riley R."/>
            <person name="Tritt A."/>
            <person name="Adam C."/>
            <person name="Daum C."/>
            <person name="Floudas D."/>
            <person name="Sun H."/>
            <person name="Yadav J.S."/>
            <person name="Pangilinan J."/>
            <person name="Larsson K.H."/>
            <person name="Matsuura K."/>
            <person name="Barry K."/>
            <person name="Labutti K."/>
            <person name="Kuo R."/>
            <person name="Ohm R.A."/>
            <person name="Bhattacharya S.S."/>
            <person name="Shirouzu T."/>
            <person name="Yoshinaga Y."/>
            <person name="Martin F.M."/>
            <person name="Grigoriev I.V."/>
            <person name="Hibbett D.S."/>
        </authorList>
    </citation>
    <scope>NUCLEOTIDE SEQUENCE [LARGE SCALE GENOMIC DNA]</scope>
    <source>
        <strain evidence="2 3">L-15889</strain>
    </source>
</reference>
<feature type="region of interest" description="Disordered" evidence="1">
    <location>
        <begin position="1"/>
        <end position="26"/>
    </location>
</feature>
<gene>
    <name evidence="2" type="ORF">DAEQUDRAFT_726810</name>
</gene>
<dbReference type="EMBL" id="KV429059">
    <property type="protein sequence ID" value="KZT69227.1"/>
    <property type="molecule type" value="Genomic_DNA"/>
</dbReference>
<dbReference type="Proteomes" id="UP000076727">
    <property type="component" value="Unassembled WGS sequence"/>
</dbReference>
<sequence length="190" mass="21433">MPGSYLFNKGAPSTERVEDRLDRHPRTMYRRTRTPPYRTSKQAVEALCVLRGSGPKACLSQESLRPSVLGVEKRRHSALCGQRPIYVRCGPVRLQRAYRIWTAAPSEQRGGYLCGSLKMCDQHAGKWSRGVKIRVTSTANAKIDRHSRVQACLSRVLSYHGLYSPMRCRLEDATSRRCTFGVPFASHVVP</sequence>
<keyword evidence="3" id="KW-1185">Reference proteome</keyword>